<evidence type="ECO:0000313" key="10">
    <source>
        <dbReference type="Proteomes" id="UP000886520"/>
    </source>
</evidence>
<evidence type="ECO:0000259" key="8">
    <source>
        <dbReference type="PROSITE" id="PS50850"/>
    </source>
</evidence>
<comment type="similarity">
    <text evidence="2">Belongs to the major facilitator superfamily. Sugar transporter (TC 2.A.1.1) family.</text>
</comment>
<dbReference type="PROSITE" id="PS50850">
    <property type="entry name" value="MFS"/>
    <property type="match status" value="1"/>
</dbReference>
<evidence type="ECO:0000313" key="9">
    <source>
        <dbReference type="EMBL" id="KAI5072012.1"/>
    </source>
</evidence>
<feature type="transmembrane region" description="Helical" evidence="7">
    <location>
        <begin position="234"/>
        <end position="256"/>
    </location>
</feature>
<dbReference type="SUPFAM" id="SSF103473">
    <property type="entry name" value="MFS general substrate transporter"/>
    <property type="match status" value="1"/>
</dbReference>
<dbReference type="PROSITE" id="PS00216">
    <property type="entry name" value="SUGAR_TRANSPORT_1"/>
    <property type="match status" value="1"/>
</dbReference>
<accession>A0A9D4UR44</accession>
<dbReference type="OrthoDB" id="6339427at2759"/>
<dbReference type="InterPro" id="IPR005828">
    <property type="entry name" value="MFS_sugar_transport-like"/>
</dbReference>
<dbReference type="PANTHER" id="PTHR48020">
    <property type="entry name" value="PROTON MYO-INOSITOL COTRANSPORTER"/>
    <property type="match status" value="1"/>
</dbReference>
<dbReference type="PANTHER" id="PTHR48020:SF12">
    <property type="entry name" value="PROTON MYO-INOSITOL COTRANSPORTER"/>
    <property type="match status" value="1"/>
</dbReference>
<proteinExistence type="inferred from homology"/>
<feature type="transmembrane region" description="Helical" evidence="7">
    <location>
        <begin position="79"/>
        <end position="102"/>
    </location>
</feature>
<feature type="domain" description="Major facilitator superfamily (MFS) profile" evidence="8">
    <location>
        <begin position="1"/>
        <end position="511"/>
    </location>
</feature>
<dbReference type="InterPro" id="IPR005829">
    <property type="entry name" value="Sugar_transporter_CS"/>
</dbReference>
<evidence type="ECO:0000256" key="5">
    <source>
        <dbReference type="ARBA" id="ARBA00022989"/>
    </source>
</evidence>
<dbReference type="AlphaFoldDB" id="A0A9D4UR44"/>
<dbReference type="InterPro" id="IPR050814">
    <property type="entry name" value="Myo-inositol_Transporter"/>
</dbReference>
<gene>
    <name evidence="9" type="ORF">GOP47_0012118</name>
</gene>
<comment type="subcellular location">
    <subcellularLocation>
        <location evidence="1">Membrane</location>
        <topology evidence="1">Multi-pass membrane protein</topology>
    </subcellularLocation>
</comment>
<dbReference type="Proteomes" id="UP000886520">
    <property type="component" value="Chromosome 12"/>
</dbReference>
<keyword evidence="10" id="KW-1185">Reference proteome</keyword>
<feature type="transmembrane region" description="Helical" evidence="7">
    <location>
        <begin position="402"/>
        <end position="428"/>
    </location>
</feature>
<evidence type="ECO:0000256" key="6">
    <source>
        <dbReference type="ARBA" id="ARBA00023136"/>
    </source>
</evidence>
<dbReference type="InterPro" id="IPR020846">
    <property type="entry name" value="MFS_dom"/>
</dbReference>
<protein>
    <recommendedName>
        <fullName evidence="8">Major facilitator superfamily (MFS) profile domain-containing protein</fullName>
    </recommendedName>
</protein>
<feature type="transmembrane region" description="Helical" evidence="7">
    <location>
        <begin position="114"/>
        <end position="135"/>
    </location>
</feature>
<feature type="transmembrane region" description="Helical" evidence="7">
    <location>
        <begin position="41"/>
        <end position="67"/>
    </location>
</feature>
<evidence type="ECO:0000256" key="4">
    <source>
        <dbReference type="ARBA" id="ARBA00022692"/>
    </source>
</evidence>
<evidence type="ECO:0000256" key="3">
    <source>
        <dbReference type="ARBA" id="ARBA00022448"/>
    </source>
</evidence>
<reference evidence="9" key="1">
    <citation type="submission" date="2021-01" db="EMBL/GenBank/DDBJ databases">
        <title>Adiantum capillus-veneris genome.</title>
        <authorList>
            <person name="Fang Y."/>
            <person name="Liao Q."/>
        </authorList>
    </citation>
    <scope>NUCLEOTIDE SEQUENCE</scope>
    <source>
        <strain evidence="9">H3</strain>
        <tissue evidence="9">Leaf</tissue>
    </source>
</reference>
<feature type="transmembrane region" description="Helical" evidence="7">
    <location>
        <begin position="271"/>
        <end position="294"/>
    </location>
</feature>
<keyword evidence="3" id="KW-0813">Transport</keyword>
<feature type="transmembrane region" description="Helical" evidence="7">
    <location>
        <begin position="306"/>
        <end position="325"/>
    </location>
</feature>
<keyword evidence="5 7" id="KW-1133">Transmembrane helix</keyword>
<sequence>MSLTSTSPPCMLVYHPPCTGLSLNLPLEGWATLPLKASITWLTLAASIGALLFGYDTGVISGALLYIRDDFSAVESSSLLQETIVSMAIAGAIVGALLGGWINDRFGQVSPSDVRGFLVSTTVLYITGGQFVSYLVNLAFTEVSGTWRWMLGVSAIPAVLQFIVMFSLPESPRWLFHKGRFEDAVSVLEKIYPQAQVEDEVQGLMSSVSSGLRITNSGRVGWFDLMKRREVRSALVVGVGLQAFQQFVGINTVMYYSPSIMQMAGFTSNRLAMTLSLITSGFNALGTVAGMYLIDRIGRRHLAMSSLIGVILALVLLSASFQLSAVSSPPFQLELSDAACPAFVNTPRAMSWSCSTCLQQRCGFCAAEQNVMNMGTCLELGSAAMCTDQSRTWYTSVCPGNFGWMSVLGLTLFIIFFAPGMGPVPWTVNSEIYPLQFRGTCGGIAAMSNWKFKNFLWRGAKALVAMRALLFKRKIEVHFFQSGVAENLRGRPAPMPLLFSLVKAVFLLSPF</sequence>
<feature type="transmembrane region" description="Helical" evidence="7">
    <location>
        <begin position="147"/>
        <end position="168"/>
    </location>
</feature>
<evidence type="ECO:0000256" key="7">
    <source>
        <dbReference type="SAM" id="Phobius"/>
    </source>
</evidence>
<dbReference type="GO" id="GO:0016020">
    <property type="term" value="C:membrane"/>
    <property type="evidence" value="ECO:0007669"/>
    <property type="project" value="UniProtKB-SubCell"/>
</dbReference>
<dbReference type="InterPro" id="IPR003663">
    <property type="entry name" value="Sugar/inositol_transpt"/>
</dbReference>
<evidence type="ECO:0000256" key="2">
    <source>
        <dbReference type="ARBA" id="ARBA00010992"/>
    </source>
</evidence>
<dbReference type="PRINTS" id="PR00171">
    <property type="entry name" value="SUGRTRNSPORT"/>
</dbReference>
<organism evidence="9 10">
    <name type="scientific">Adiantum capillus-veneris</name>
    <name type="common">Maidenhair fern</name>
    <dbReference type="NCBI Taxonomy" id="13818"/>
    <lineage>
        <taxon>Eukaryota</taxon>
        <taxon>Viridiplantae</taxon>
        <taxon>Streptophyta</taxon>
        <taxon>Embryophyta</taxon>
        <taxon>Tracheophyta</taxon>
        <taxon>Polypodiopsida</taxon>
        <taxon>Polypodiidae</taxon>
        <taxon>Polypodiales</taxon>
        <taxon>Pteridineae</taxon>
        <taxon>Pteridaceae</taxon>
        <taxon>Vittarioideae</taxon>
        <taxon>Adiantum</taxon>
    </lineage>
</organism>
<dbReference type="GO" id="GO:0022857">
    <property type="term" value="F:transmembrane transporter activity"/>
    <property type="evidence" value="ECO:0007669"/>
    <property type="project" value="InterPro"/>
</dbReference>
<dbReference type="EMBL" id="JABFUD020000012">
    <property type="protein sequence ID" value="KAI5072012.1"/>
    <property type="molecule type" value="Genomic_DNA"/>
</dbReference>
<dbReference type="Gene3D" id="1.20.1250.20">
    <property type="entry name" value="MFS general substrate transporter like domains"/>
    <property type="match status" value="3"/>
</dbReference>
<dbReference type="InterPro" id="IPR036259">
    <property type="entry name" value="MFS_trans_sf"/>
</dbReference>
<comment type="caution">
    <text evidence="9">The sequence shown here is derived from an EMBL/GenBank/DDBJ whole genome shotgun (WGS) entry which is preliminary data.</text>
</comment>
<keyword evidence="6 7" id="KW-0472">Membrane</keyword>
<name>A0A9D4UR44_ADICA</name>
<dbReference type="Pfam" id="PF00083">
    <property type="entry name" value="Sugar_tr"/>
    <property type="match status" value="3"/>
</dbReference>
<keyword evidence="4 7" id="KW-0812">Transmembrane</keyword>
<evidence type="ECO:0000256" key="1">
    <source>
        <dbReference type="ARBA" id="ARBA00004141"/>
    </source>
</evidence>